<dbReference type="CDD" id="cd01129">
    <property type="entry name" value="PulE-GspE-like"/>
    <property type="match status" value="1"/>
</dbReference>
<feature type="domain" description="Bacterial type II secretion system protein E" evidence="4">
    <location>
        <begin position="371"/>
        <end position="385"/>
    </location>
</feature>
<dbReference type="InterPro" id="IPR037257">
    <property type="entry name" value="T2SS_E_N_sf"/>
</dbReference>
<gene>
    <name evidence="5" type="ORF">ENJ40_02055</name>
</gene>
<dbReference type="Proteomes" id="UP000886043">
    <property type="component" value="Unassembled WGS sequence"/>
</dbReference>
<dbReference type="Gene3D" id="3.30.450.90">
    <property type="match status" value="1"/>
</dbReference>
<keyword evidence="2" id="KW-0547">Nucleotide-binding</keyword>
<evidence type="ECO:0000313" key="5">
    <source>
        <dbReference type="EMBL" id="HFC97228.1"/>
    </source>
</evidence>
<sequence>MEERTSRPIGQLLKEKGYIRDEHIRFALLEQKATGERLGEILVRLGLVTELEVAQVLAEQAGLPFDDLEVTVPTPQALLKVPPAFARQHLLLPLRITEGSLVVAVHDPFNLQLREAVARVSGMRVETVVAPRSRISRALERFYYFLERPPEKELEEVTQRLRENPHAEISMDDLIEKLLLLATSRRATDLHLTPSERTSQVFLRIDGILEPFWVFPQAVHPRLIGAIKVRAGMDIAETRLPQDGRMRFSFLGEEYDLRVSTVRTPVGENMVLRILPVGGTVQHLLHLGFSQEEIALIRDLLEKPYGMFLVTGPTGSGKTTTLYAGLRLLNLLEKNVLTAEDPIEYRLPLARQTQVNEEAGYTFARAIRHFLRQDPDVILVGEVRDEETAEMAVRSALTGHLFLSTLHTNDALSTLFRLRDLGIGPDLLASSLLGVLAQRLVRRICPQCREEYRPPEELLRYYDLPPDGTYFRGRGCEYCGGKGYVGRTVVAEILRIDEDLRALIAEGAPQARMARAAREGGMRTLREAAREKVLQGITTVEEVRRVIG</sequence>
<reference evidence="5" key="1">
    <citation type="journal article" date="2020" name="mSystems">
        <title>Genome- and Community-Level Interaction Insights into Carbon Utilization and Element Cycling Functions of Hydrothermarchaeota in Hydrothermal Sediment.</title>
        <authorList>
            <person name="Zhou Z."/>
            <person name="Liu Y."/>
            <person name="Xu W."/>
            <person name="Pan J."/>
            <person name="Luo Z.H."/>
            <person name="Li M."/>
        </authorList>
    </citation>
    <scope>NUCLEOTIDE SEQUENCE [LARGE SCALE GENOMIC DNA]</scope>
    <source>
        <strain evidence="5">HyVt-483</strain>
    </source>
</reference>
<dbReference type="InterPro" id="IPR027417">
    <property type="entry name" value="P-loop_NTPase"/>
</dbReference>
<dbReference type="SUPFAM" id="SSF160246">
    <property type="entry name" value="EspE N-terminal domain-like"/>
    <property type="match status" value="1"/>
</dbReference>
<dbReference type="AlphaFoldDB" id="A0A7C3CWU0"/>
<dbReference type="Pfam" id="PF05157">
    <property type="entry name" value="MshEN"/>
    <property type="match status" value="1"/>
</dbReference>
<evidence type="ECO:0000256" key="1">
    <source>
        <dbReference type="ARBA" id="ARBA00006611"/>
    </source>
</evidence>
<dbReference type="InterPro" id="IPR007831">
    <property type="entry name" value="T2SS_GspE_N"/>
</dbReference>
<accession>A0A7C3CWU0</accession>
<dbReference type="PANTHER" id="PTHR30258:SF2">
    <property type="entry name" value="COMG OPERON PROTEIN 1"/>
    <property type="match status" value="1"/>
</dbReference>
<protein>
    <submittedName>
        <fullName evidence="5">Type II/IV secretion system protein</fullName>
    </submittedName>
</protein>
<dbReference type="Gene3D" id="3.40.50.300">
    <property type="entry name" value="P-loop containing nucleotide triphosphate hydrolases"/>
    <property type="match status" value="1"/>
</dbReference>
<dbReference type="PANTHER" id="PTHR30258">
    <property type="entry name" value="TYPE II SECRETION SYSTEM PROTEIN GSPE-RELATED"/>
    <property type="match status" value="1"/>
</dbReference>
<dbReference type="Pfam" id="PF00437">
    <property type="entry name" value="T2SSE"/>
    <property type="match status" value="1"/>
</dbReference>
<proteinExistence type="inferred from homology"/>
<dbReference type="PROSITE" id="PS00662">
    <property type="entry name" value="T2SP_E"/>
    <property type="match status" value="1"/>
</dbReference>
<dbReference type="EMBL" id="DRMH01000020">
    <property type="protein sequence ID" value="HFC97228.1"/>
    <property type="molecule type" value="Genomic_DNA"/>
</dbReference>
<dbReference type="GO" id="GO:0005886">
    <property type="term" value="C:plasma membrane"/>
    <property type="evidence" value="ECO:0007669"/>
    <property type="project" value="TreeGrafter"/>
</dbReference>
<comment type="caution">
    <text evidence="5">The sequence shown here is derived from an EMBL/GenBank/DDBJ whole genome shotgun (WGS) entry which is preliminary data.</text>
</comment>
<evidence type="ECO:0000256" key="3">
    <source>
        <dbReference type="ARBA" id="ARBA00022840"/>
    </source>
</evidence>
<dbReference type="SUPFAM" id="SSF52540">
    <property type="entry name" value="P-loop containing nucleoside triphosphate hydrolases"/>
    <property type="match status" value="1"/>
</dbReference>
<dbReference type="Gene3D" id="1.10.40.70">
    <property type="match status" value="1"/>
</dbReference>
<dbReference type="Gene3D" id="3.30.300.160">
    <property type="entry name" value="Type II secretion system, protein E, N-terminal domain"/>
    <property type="match status" value="1"/>
</dbReference>
<comment type="similarity">
    <text evidence="1">Belongs to the GSP E family.</text>
</comment>
<evidence type="ECO:0000256" key="2">
    <source>
        <dbReference type="ARBA" id="ARBA00022741"/>
    </source>
</evidence>
<name>A0A7C3CWU0_9BACT</name>
<dbReference type="InterPro" id="IPR001482">
    <property type="entry name" value="T2SS/T4SS_dom"/>
</dbReference>
<keyword evidence="3" id="KW-0067">ATP-binding</keyword>
<organism evidence="5">
    <name type="scientific">Thermosulfurimonas dismutans</name>
    <dbReference type="NCBI Taxonomy" id="999894"/>
    <lineage>
        <taxon>Bacteria</taxon>
        <taxon>Pseudomonadati</taxon>
        <taxon>Thermodesulfobacteriota</taxon>
        <taxon>Thermodesulfobacteria</taxon>
        <taxon>Thermodesulfobacteriales</taxon>
        <taxon>Thermodesulfobacteriaceae</taxon>
        <taxon>Thermosulfurimonas</taxon>
    </lineage>
</organism>
<evidence type="ECO:0000259" key="4">
    <source>
        <dbReference type="PROSITE" id="PS00662"/>
    </source>
</evidence>
<dbReference type="GO" id="GO:0016887">
    <property type="term" value="F:ATP hydrolysis activity"/>
    <property type="evidence" value="ECO:0007669"/>
    <property type="project" value="TreeGrafter"/>
</dbReference>
<dbReference type="GO" id="GO:0005524">
    <property type="term" value="F:ATP binding"/>
    <property type="evidence" value="ECO:0007669"/>
    <property type="project" value="UniProtKB-KW"/>
</dbReference>